<protein>
    <recommendedName>
        <fullName evidence="2">DUF6919 domain-containing protein</fullName>
    </recommendedName>
</protein>
<proteinExistence type="predicted"/>
<dbReference type="RefSeq" id="WP_408646660.1">
    <property type="nucleotide sequence ID" value="NZ_CP022161.1"/>
</dbReference>
<keyword evidence="4" id="KW-1185">Reference proteome</keyword>
<dbReference type="InterPro" id="IPR054212">
    <property type="entry name" value="DUF6919"/>
</dbReference>
<dbReference type="Proteomes" id="UP000603227">
    <property type="component" value="Unassembled WGS sequence"/>
</dbReference>
<evidence type="ECO:0000256" key="1">
    <source>
        <dbReference type="SAM" id="MobiDB-lite"/>
    </source>
</evidence>
<evidence type="ECO:0000259" key="2">
    <source>
        <dbReference type="Pfam" id="PF21897"/>
    </source>
</evidence>
<gene>
    <name evidence="3" type="ORF">GCM10017771_73190</name>
</gene>
<evidence type="ECO:0000313" key="3">
    <source>
        <dbReference type="EMBL" id="GHE51119.1"/>
    </source>
</evidence>
<sequence>MSLRTSTSPGSSPRPDSPANRRIFPGCDRQAVRKVATAWQITLIDLQWGRDTVLWPFLTTFLNSQQAVLA</sequence>
<accession>A0A919DKG0</accession>
<reference evidence="3" key="1">
    <citation type="journal article" date="2014" name="Int. J. Syst. Evol. Microbiol.">
        <title>Complete genome sequence of Corynebacterium casei LMG S-19264T (=DSM 44701T), isolated from a smear-ripened cheese.</title>
        <authorList>
            <consortium name="US DOE Joint Genome Institute (JGI-PGF)"/>
            <person name="Walter F."/>
            <person name="Albersmeier A."/>
            <person name="Kalinowski J."/>
            <person name="Ruckert C."/>
        </authorList>
    </citation>
    <scope>NUCLEOTIDE SEQUENCE</scope>
    <source>
        <strain evidence="3">CGMCC 4.7403</strain>
    </source>
</reference>
<comment type="caution">
    <text evidence="3">The sequence shown here is derived from an EMBL/GenBank/DDBJ whole genome shotgun (WGS) entry which is preliminary data.</text>
</comment>
<feature type="compositionally biased region" description="Low complexity" evidence="1">
    <location>
        <begin position="1"/>
        <end position="18"/>
    </location>
</feature>
<name>A0A919DKG0_9ACTN</name>
<dbReference type="EMBL" id="BNAT01000036">
    <property type="protein sequence ID" value="GHE51119.1"/>
    <property type="molecule type" value="Genomic_DNA"/>
</dbReference>
<dbReference type="Pfam" id="PF21897">
    <property type="entry name" value="DUF6919"/>
    <property type="match status" value="1"/>
</dbReference>
<dbReference type="AlphaFoldDB" id="A0A919DKG0"/>
<organism evidence="3 4">
    <name type="scientific">Streptomyces capitiformicae</name>
    <dbReference type="NCBI Taxonomy" id="2014920"/>
    <lineage>
        <taxon>Bacteria</taxon>
        <taxon>Bacillati</taxon>
        <taxon>Actinomycetota</taxon>
        <taxon>Actinomycetes</taxon>
        <taxon>Kitasatosporales</taxon>
        <taxon>Streptomycetaceae</taxon>
        <taxon>Streptomyces</taxon>
    </lineage>
</organism>
<feature type="region of interest" description="Disordered" evidence="1">
    <location>
        <begin position="1"/>
        <end position="24"/>
    </location>
</feature>
<evidence type="ECO:0000313" key="4">
    <source>
        <dbReference type="Proteomes" id="UP000603227"/>
    </source>
</evidence>
<reference evidence="3" key="2">
    <citation type="submission" date="2020-09" db="EMBL/GenBank/DDBJ databases">
        <authorList>
            <person name="Sun Q."/>
            <person name="Zhou Y."/>
        </authorList>
    </citation>
    <scope>NUCLEOTIDE SEQUENCE</scope>
    <source>
        <strain evidence="3">CGMCC 4.7403</strain>
    </source>
</reference>
<feature type="domain" description="DUF6919" evidence="2">
    <location>
        <begin position="10"/>
        <end position="63"/>
    </location>
</feature>